<organism evidence="1 2">
    <name type="scientific">Acinetobacter johnsonii</name>
    <dbReference type="NCBI Taxonomy" id="40214"/>
    <lineage>
        <taxon>Bacteria</taxon>
        <taxon>Pseudomonadati</taxon>
        <taxon>Pseudomonadota</taxon>
        <taxon>Gammaproteobacteria</taxon>
        <taxon>Moraxellales</taxon>
        <taxon>Moraxellaceae</taxon>
        <taxon>Acinetobacter</taxon>
    </lineage>
</organism>
<comment type="caution">
    <text evidence="1">The sequence shown here is derived from an EMBL/GenBank/DDBJ whole genome shotgun (WGS) entry which is preliminary data.</text>
</comment>
<dbReference type="RefSeq" id="WP_279669643.1">
    <property type="nucleotide sequence ID" value="NZ_JAOCBE010000001.1"/>
</dbReference>
<evidence type="ECO:0000313" key="2">
    <source>
        <dbReference type="Proteomes" id="UP001159915"/>
    </source>
</evidence>
<accession>A0AA42MR18</accession>
<reference evidence="1" key="1">
    <citation type="submission" date="2022-09" db="EMBL/GenBank/DDBJ databases">
        <title>Intensive care unit water sources are persistently colonized with multi-drug resistant bacteria and are the site of extensive horizontal gene transfer of antibiotic resistance genes.</title>
        <authorList>
            <person name="Diorio-Toth L."/>
        </authorList>
    </citation>
    <scope>NUCLEOTIDE SEQUENCE</scope>
    <source>
        <strain evidence="1">GD03920</strain>
    </source>
</reference>
<dbReference type="Proteomes" id="UP001159915">
    <property type="component" value="Unassembled WGS sequence"/>
</dbReference>
<dbReference type="EMBL" id="JAOCBE010000001">
    <property type="protein sequence ID" value="MDH0968220.1"/>
    <property type="molecule type" value="Genomic_DNA"/>
</dbReference>
<protein>
    <submittedName>
        <fullName evidence="1">Uncharacterized protein</fullName>
    </submittedName>
</protein>
<evidence type="ECO:0000313" key="1">
    <source>
        <dbReference type="EMBL" id="MDH0968220.1"/>
    </source>
</evidence>
<name>A0AA42MR18_ACIJO</name>
<dbReference type="AlphaFoldDB" id="A0AA42MR18"/>
<proteinExistence type="predicted"/>
<sequence length="97" mass="11878">MQLYHEYQEKKYWQNRICRRKDEPEKKLVVTRVFHPLGSKHPIRFQCRELCNKANDQEGINFYVDLEFRVESRWVDAALVLEHRVQELEERTCNQAI</sequence>
<gene>
    <name evidence="1" type="ORF">N5C10_02675</name>
</gene>